<gene>
    <name evidence="2" type="ORF">AVENLUH13518_02929</name>
</gene>
<evidence type="ECO:0000313" key="3">
    <source>
        <dbReference type="Proteomes" id="UP000075544"/>
    </source>
</evidence>
<dbReference type="RefSeq" id="WP_061525484.1">
    <property type="nucleotide sequence ID" value="NZ_JRHX01000087.1"/>
</dbReference>
<dbReference type="Proteomes" id="UP000075544">
    <property type="component" value="Unassembled WGS sequence"/>
</dbReference>
<name>A0A150HQ68_9GAMM</name>
<proteinExistence type="predicted"/>
<evidence type="ECO:0008006" key="4">
    <source>
        <dbReference type="Google" id="ProtNLM"/>
    </source>
</evidence>
<organism evidence="2 3">
    <name type="scientific">Acinetobacter venetianus</name>
    <dbReference type="NCBI Taxonomy" id="52133"/>
    <lineage>
        <taxon>Bacteria</taxon>
        <taxon>Pseudomonadati</taxon>
        <taxon>Pseudomonadota</taxon>
        <taxon>Gammaproteobacteria</taxon>
        <taxon>Moraxellales</taxon>
        <taxon>Moraxellaceae</taxon>
        <taxon>Acinetobacter</taxon>
    </lineage>
</organism>
<reference evidence="2 3" key="1">
    <citation type="journal article" date="2016" name="Sci. Rep.">
        <title>Genomic and phenotypic characterization of the species Acinetobacter venetianus.</title>
        <authorList>
            <person name="Fondi M."/>
            <person name="Maida I."/>
            <person name="Perrin E."/>
            <person name="Orlandini V."/>
            <person name="La Torre L."/>
            <person name="Bosi E."/>
            <person name="Negroni A."/>
            <person name="Zanaroli G."/>
            <person name="Fava F."/>
            <person name="Decorosi F."/>
            <person name="Giovannetti L."/>
            <person name="Viti C."/>
            <person name="Vaneechoutte M."/>
            <person name="Dijkshoorn L."/>
            <person name="Fani R."/>
        </authorList>
    </citation>
    <scope>NUCLEOTIDE SEQUENCE [LARGE SCALE GENOMIC DNA]</scope>
    <source>
        <strain evidence="2 3">LUH13518</strain>
    </source>
</reference>
<accession>A0A150HQ68</accession>
<comment type="caution">
    <text evidence="2">The sequence shown here is derived from an EMBL/GenBank/DDBJ whole genome shotgun (WGS) entry which is preliminary data.</text>
</comment>
<feature type="region of interest" description="Disordered" evidence="1">
    <location>
        <begin position="43"/>
        <end position="62"/>
    </location>
</feature>
<dbReference type="Pfam" id="PF10948">
    <property type="entry name" value="DUF2635"/>
    <property type="match status" value="1"/>
</dbReference>
<dbReference type="PATRIC" id="fig|52133.19.peg.2975"/>
<dbReference type="InterPro" id="IPR024400">
    <property type="entry name" value="DUF2635"/>
</dbReference>
<sequence>MFVVPKKGYKIPDPSLNDFLPEQGREVQKNTYWVRRVRDGDVVEKAPTKAQAKNSSKKEDNA</sequence>
<protein>
    <recommendedName>
        <fullName evidence="4">DUF2635 domain-containing protein</fullName>
    </recommendedName>
</protein>
<dbReference type="AlphaFoldDB" id="A0A150HQ68"/>
<evidence type="ECO:0000313" key="2">
    <source>
        <dbReference type="EMBL" id="KXZ68769.1"/>
    </source>
</evidence>
<dbReference type="EMBL" id="JRHX01000087">
    <property type="protein sequence ID" value="KXZ68769.1"/>
    <property type="molecule type" value="Genomic_DNA"/>
</dbReference>
<evidence type="ECO:0000256" key="1">
    <source>
        <dbReference type="SAM" id="MobiDB-lite"/>
    </source>
</evidence>